<dbReference type="PANTHER" id="PTHR34874:SF1">
    <property type="entry name" value="PROTEIN YCHN"/>
    <property type="match status" value="1"/>
</dbReference>
<dbReference type="EMBL" id="PFMR01000122">
    <property type="protein sequence ID" value="PIZ17375.1"/>
    <property type="molecule type" value="Genomic_DNA"/>
</dbReference>
<sequence>MKVLIILNDPPYGTERSYNGLRLAMSLTTQKDIELRVFLIGDAATSGMREQKVPSGYYNIEKMLEKVVEGSGNIGACGTCLDARGITEELLTNGVHRGSLLELTQWTLWADKIITF</sequence>
<evidence type="ECO:0000313" key="1">
    <source>
        <dbReference type="EMBL" id="PIZ17375.1"/>
    </source>
</evidence>
<dbReference type="PANTHER" id="PTHR34874">
    <property type="entry name" value="PROTEIN YCHN"/>
    <property type="match status" value="1"/>
</dbReference>
<dbReference type="AlphaFoldDB" id="A0A2M7SCX8"/>
<gene>
    <name evidence="1" type="ORF">COY52_04665</name>
</gene>
<accession>A0A2M7SCX8</accession>
<proteinExistence type="predicted"/>
<dbReference type="Pfam" id="PF02635">
    <property type="entry name" value="DsrE"/>
    <property type="match status" value="1"/>
</dbReference>
<dbReference type="InterPro" id="IPR027396">
    <property type="entry name" value="DsrEFH-like"/>
</dbReference>
<dbReference type="GO" id="GO:0005829">
    <property type="term" value="C:cytosol"/>
    <property type="evidence" value="ECO:0007669"/>
    <property type="project" value="TreeGrafter"/>
</dbReference>
<name>A0A2M7SCX8_9BACT</name>
<dbReference type="InterPro" id="IPR003787">
    <property type="entry name" value="Sulphur_relay_DsrE/F-like"/>
</dbReference>
<evidence type="ECO:0000313" key="2">
    <source>
        <dbReference type="Proteomes" id="UP000229307"/>
    </source>
</evidence>
<reference evidence="2" key="1">
    <citation type="submission" date="2017-09" db="EMBL/GenBank/DDBJ databases">
        <title>Depth-based differentiation of microbial function through sediment-hosted aquifers and enrichment of novel symbionts in the deep terrestrial subsurface.</title>
        <authorList>
            <person name="Probst A.J."/>
            <person name="Ladd B."/>
            <person name="Jarett J.K."/>
            <person name="Geller-Mcgrath D.E."/>
            <person name="Sieber C.M.K."/>
            <person name="Emerson J.B."/>
            <person name="Anantharaman K."/>
            <person name="Thomas B.C."/>
            <person name="Malmstrom R."/>
            <person name="Stieglmeier M."/>
            <person name="Klingl A."/>
            <person name="Woyke T."/>
            <person name="Ryan C.M."/>
            <person name="Banfield J.F."/>
        </authorList>
    </citation>
    <scope>NUCLEOTIDE SEQUENCE [LARGE SCALE GENOMIC DNA]</scope>
</reference>
<comment type="caution">
    <text evidence="1">The sequence shown here is derived from an EMBL/GenBank/DDBJ whole genome shotgun (WGS) entry which is preliminary data.</text>
</comment>
<dbReference type="Gene3D" id="3.40.1260.10">
    <property type="entry name" value="DsrEFH-like"/>
    <property type="match status" value="1"/>
</dbReference>
<dbReference type="SUPFAM" id="SSF75169">
    <property type="entry name" value="DsrEFH-like"/>
    <property type="match status" value="1"/>
</dbReference>
<protein>
    <submittedName>
        <fullName evidence="1">Uncharacterized protein</fullName>
    </submittedName>
</protein>
<dbReference type="Proteomes" id="UP000229307">
    <property type="component" value="Unassembled WGS sequence"/>
</dbReference>
<organism evidence="1 2">
    <name type="scientific">Candidatus Desantisbacteria bacterium CG_4_10_14_0_8_um_filter_48_22</name>
    <dbReference type="NCBI Taxonomy" id="1974543"/>
    <lineage>
        <taxon>Bacteria</taxon>
        <taxon>Candidatus Desantisiibacteriota</taxon>
    </lineage>
</organism>